<dbReference type="Gene3D" id="3.20.20.80">
    <property type="entry name" value="Glycosidases"/>
    <property type="match status" value="1"/>
</dbReference>
<evidence type="ECO:0000256" key="2">
    <source>
        <dbReference type="RuleBase" id="RU003679"/>
    </source>
</evidence>
<dbReference type="InterPro" id="IPR031330">
    <property type="entry name" value="Gly_Hdrlase_35_cat"/>
</dbReference>
<evidence type="ECO:0000313" key="6">
    <source>
        <dbReference type="Proteomes" id="UP000324965"/>
    </source>
</evidence>
<proteinExistence type="inferred from homology"/>
<dbReference type="EMBL" id="VDFC01000112">
    <property type="protein sequence ID" value="KAA0917812.1"/>
    <property type="molecule type" value="Genomic_DNA"/>
</dbReference>
<feature type="region of interest" description="Disordered" evidence="3">
    <location>
        <begin position="811"/>
        <end position="834"/>
    </location>
</feature>
<evidence type="ECO:0000256" key="1">
    <source>
        <dbReference type="ARBA" id="ARBA00009809"/>
    </source>
</evidence>
<keyword evidence="6" id="KW-1185">Reference proteome</keyword>
<feature type="domain" description="Glycoside hydrolase 35 catalytic" evidence="4">
    <location>
        <begin position="303"/>
        <end position="405"/>
    </location>
</feature>
<feature type="compositionally biased region" description="Low complexity" evidence="3">
    <location>
        <begin position="872"/>
        <end position="885"/>
    </location>
</feature>
<dbReference type="Proteomes" id="UP000324965">
    <property type="component" value="Unassembled WGS sequence"/>
</dbReference>
<dbReference type="PRINTS" id="PR00742">
    <property type="entry name" value="GLHYDRLASE35"/>
</dbReference>
<keyword evidence="5" id="KW-0378">Hydrolase</keyword>
<dbReference type="Pfam" id="PF01301">
    <property type="entry name" value="Glyco_hydro_35"/>
    <property type="match status" value="2"/>
</dbReference>
<protein>
    <submittedName>
        <fullName evidence="5">Glycosyl hydrolase family 35</fullName>
    </submittedName>
</protein>
<evidence type="ECO:0000313" key="5">
    <source>
        <dbReference type="EMBL" id="KAA0917812.1"/>
    </source>
</evidence>
<sequence length="885" mass="93928">MTSSGLPLPLPSSVRPSASPAPLRLRVSAPAAPPLTGHLPLSDAPGVPDPVEVTGRCLTRGGRPWFPVSGEFHYTRCPAGEWEEELLKMKAGGVTAVASYVIWIHHEETEGRIRFDGDRDLRRFARLCARHGLDLVPRIGPWCHAEVRNGGLPDWVLARTRAPRTDDPAYLAPVRTWFEAVAAQLAGLERAHGGPVVAVQIENELYDGPGHLLTLKRMAQAAGLSAPLWTSTAWGGVRLPPGELFPLYGGYPEAFWTEADGGWPDTCRKHFFFTHQRDDEGIGADLRPTAVRGTGPADLAALTERFPWATCELGGGMAVSYHRRPRVEAADVAALALTKIGCGSVWQGYYMFHGGTNPVGGRTTLQESHATGYPNDLPVLTYDFQAPLGEYGQYRPSYDELRLQHLMLAGFGHLVAPMESFLPERRPAGQDDRDTLRWAVRGEGESGFLFVNNHQPHGELPDHPDTVFTVEFPRAPALTLPSTPVTVPAGAYFCWPLRLDVAGLRLDWATAQPVCMVTDGGDGGEGRDGGGRTVLVLAAVEGVPVELALDAGTVTSVRVPSGEWSAVDDRVLVTGLEPGTDCLVEVETARGGRVGLLVLDAATARTAYRGVAWGAERLVLCAAGVVFDEHADGGRGEVRVHGPAADELSFAVLPAPRRPPVVTGARVRQTADGVFTRYTAPADGRDPRRHGTVEAVLTKLRDAGPAPEPVTGVQGRASAPADASYDTVAAEYAVAVPDGLPFTGTLLRVHWSGDVARAYVDGAFVADQFHNGRTWDIGLHRLPAFALRGEGLRLKVLPRHADARVYVAGGAGAGGDGGGGEGPDGASGGSGGSGAVAEVAEVMRAEWVMTRTWVIRASGPPSRPAAYPVASRAGGRPPGAATADP</sequence>
<dbReference type="RefSeq" id="WP_149515970.1">
    <property type="nucleotide sequence ID" value="NZ_VDFC01000112.1"/>
</dbReference>
<dbReference type="GO" id="GO:0004553">
    <property type="term" value="F:hydrolase activity, hydrolyzing O-glycosyl compounds"/>
    <property type="evidence" value="ECO:0007669"/>
    <property type="project" value="InterPro"/>
</dbReference>
<dbReference type="OrthoDB" id="9813184at2"/>
<evidence type="ECO:0000256" key="3">
    <source>
        <dbReference type="SAM" id="MobiDB-lite"/>
    </source>
</evidence>
<feature type="region of interest" description="Disordered" evidence="3">
    <location>
        <begin position="857"/>
        <end position="885"/>
    </location>
</feature>
<dbReference type="InterPro" id="IPR017853">
    <property type="entry name" value="GH"/>
</dbReference>
<feature type="domain" description="Glycoside hydrolase 35 catalytic" evidence="4">
    <location>
        <begin position="59"/>
        <end position="205"/>
    </location>
</feature>
<feature type="region of interest" description="Disordered" evidence="3">
    <location>
        <begin position="1"/>
        <end position="21"/>
    </location>
</feature>
<dbReference type="AlphaFoldDB" id="A0A5A9ZLG2"/>
<name>A0A5A9ZLG2_9ACTN</name>
<organism evidence="5 6">
    <name type="scientific">Streptomyces apricus</name>
    <dbReference type="NCBI Taxonomy" id="1828112"/>
    <lineage>
        <taxon>Bacteria</taxon>
        <taxon>Bacillati</taxon>
        <taxon>Actinomycetota</taxon>
        <taxon>Actinomycetes</taxon>
        <taxon>Kitasatosporales</taxon>
        <taxon>Streptomycetaceae</taxon>
        <taxon>Streptomyces</taxon>
    </lineage>
</organism>
<dbReference type="PANTHER" id="PTHR23421">
    <property type="entry name" value="BETA-GALACTOSIDASE RELATED"/>
    <property type="match status" value="1"/>
</dbReference>
<comment type="caution">
    <text evidence="5">The sequence shown here is derived from an EMBL/GenBank/DDBJ whole genome shotgun (WGS) entry which is preliminary data.</text>
</comment>
<gene>
    <name evidence="5" type="ORF">FGF04_38115</name>
</gene>
<reference evidence="5 6" key="1">
    <citation type="submission" date="2019-05" db="EMBL/GenBank/DDBJ databases">
        <authorList>
            <person name="Hariharan J."/>
            <person name="Choudoir M.J."/>
            <person name="Diebold P."/>
            <person name="Panke-Buisse K."/>
            <person name="Buckley D.H."/>
        </authorList>
    </citation>
    <scope>NUCLEOTIDE SEQUENCE [LARGE SCALE GENOMIC DNA]</scope>
    <source>
        <strain evidence="5 6">SUN51</strain>
    </source>
</reference>
<dbReference type="InterPro" id="IPR001944">
    <property type="entry name" value="Glycoside_Hdrlase_35"/>
</dbReference>
<comment type="similarity">
    <text evidence="1 2">Belongs to the glycosyl hydrolase 35 family.</text>
</comment>
<evidence type="ECO:0000259" key="4">
    <source>
        <dbReference type="Pfam" id="PF01301"/>
    </source>
</evidence>
<dbReference type="GO" id="GO:0005975">
    <property type="term" value="P:carbohydrate metabolic process"/>
    <property type="evidence" value="ECO:0007669"/>
    <property type="project" value="InterPro"/>
</dbReference>
<dbReference type="SUPFAM" id="SSF51445">
    <property type="entry name" value="(Trans)glycosidases"/>
    <property type="match status" value="1"/>
</dbReference>
<accession>A0A5A9ZLG2</accession>